<organism evidence="1 2">
    <name type="scientific">Caenorhabditis japonica</name>
    <dbReference type="NCBI Taxonomy" id="281687"/>
    <lineage>
        <taxon>Eukaryota</taxon>
        <taxon>Metazoa</taxon>
        <taxon>Ecdysozoa</taxon>
        <taxon>Nematoda</taxon>
        <taxon>Chromadorea</taxon>
        <taxon>Rhabditida</taxon>
        <taxon>Rhabditina</taxon>
        <taxon>Rhabditomorpha</taxon>
        <taxon>Rhabditoidea</taxon>
        <taxon>Rhabditidae</taxon>
        <taxon>Peloderinae</taxon>
        <taxon>Caenorhabditis</taxon>
    </lineage>
</organism>
<reference evidence="1" key="2">
    <citation type="submission" date="2022-06" db="UniProtKB">
        <authorList>
            <consortium name="EnsemblMetazoa"/>
        </authorList>
    </citation>
    <scope>IDENTIFICATION</scope>
    <source>
        <strain evidence="1">DF5081</strain>
    </source>
</reference>
<sequence>MTKDTFYDINMNIRGFLSNSQNFNIMIKEKETDQELKVLGLQWPSITDKISMNVKIELPNISSRRTISSGIAGVFDPLRFLVPNGSTLLLFVVIMLPLKLMHRELWNDAYHWDTKIRENHEEQWKAAVNDANGFSIDIHRNVIDKSGRNELVTFTDASSEATACCIYVANSLGTHLLVGKSNERPLKEKWTIPKLETQALKMGTEKKNTVLKALREGNIAIALDWLKSTPGKKEVGMFVANRLHAIRVTSAEMEEHTTVQFGHVRTKENPTDIGTRGCDKHTFADSIWWNGPEFIKNDSSKWDVNSFKLIYENEPVVMMNAAKKEHEDTTETVFDCSRTMKYTQTKRIAAWTLRFIRRCAKNLPEKTRKKFKFALDTITEYTNELSAEEIRSAEITLLKDQQRDIKTNKLGELSNLGPTLNKDDLLNRWHTVVDKEVKYY</sequence>
<dbReference type="EnsemblMetazoa" id="CJA04886.1">
    <property type="protein sequence ID" value="CJA04886.1"/>
    <property type="gene ID" value="WBGene00124090"/>
</dbReference>
<name>A0A8R1DK00_CAEJA</name>
<protein>
    <submittedName>
        <fullName evidence="1">Uncharacterized protein</fullName>
    </submittedName>
</protein>
<dbReference type="Proteomes" id="UP000005237">
    <property type="component" value="Unassembled WGS sequence"/>
</dbReference>
<dbReference type="PANTHER" id="PTHR47331">
    <property type="entry name" value="PHD-TYPE DOMAIN-CONTAINING PROTEIN"/>
    <property type="match status" value="1"/>
</dbReference>
<reference evidence="2" key="1">
    <citation type="submission" date="2010-08" db="EMBL/GenBank/DDBJ databases">
        <authorList>
            <consortium name="Caenorhabditis japonica Sequencing Consortium"/>
            <person name="Wilson R.K."/>
        </authorList>
    </citation>
    <scope>NUCLEOTIDE SEQUENCE [LARGE SCALE GENOMIC DNA]</scope>
    <source>
        <strain evidence="2">DF5081</strain>
    </source>
</reference>
<evidence type="ECO:0000313" key="2">
    <source>
        <dbReference type="Proteomes" id="UP000005237"/>
    </source>
</evidence>
<dbReference type="Pfam" id="PF05380">
    <property type="entry name" value="Peptidase_A17"/>
    <property type="match status" value="1"/>
</dbReference>
<evidence type="ECO:0000313" key="1">
    <source>
        <dbReference type="EnsemblMetazoa" id="CJA04886.1"/>
    </source>
</evidence>
<proteinExistence type="predicted"/>
<dbReference type="AlphaFoldDB" id="A0A8R1DK00"/>
<dbReference type="InterPro" id="IPR008042">
    <property type="entry name" value="Retrotrans_Pao"/>
</dbReference>
<keyword evidence="2" id="KW-1185">Reference proteome</keyword>
<accession>A0A8R1DK00</accession>